<evidence type="ECO:0000313" key="2">
    <source>
        <dbReference type="EMBL" id="MDG3004694.1"/>
    </source>
</evidence>
<keyword evidence="3" id="KW-1185">Reference proteome</keyword>
<protein>
    <submittedName>
        <fullName evidence="2">Uncharacterized protein</fullName>
    </submittedName>
</protein>
<dbReference type="EMBL" id="JARRAG010000002">
    <property type="protein sequence ID" value="MDG3004694.1"/>
    <property type="molecule type" value="Genomic_DNA"/>
</dbReference>
<evidence type="ECO:0000313" key="3">
    <source>
        <dbReference type="Proteomes" id="UP001216907"/>
    </source>
</evidence>
<sequence>MSQDARVLSVQALRDFKGSMIKFVEEARGALSGVDMELRRMRDFLERDQLGYWQMQIKKRSEAVMNARSELAKRQIAAKGNSSISDTEQKENLRIAMQKLRVAEEKLALVKKLIPVLHHEIAEYKSCASPLGDHLSGGFERSLGTLEKMVRSLEDYLALQAPTTARDAPLGSSARSAEGVSAAGPRPPRPRPPEPPRPSPPPPSRPRPPPTAEADSVPVPVPNPSERTPGSIDRPGPTAAAAGRRPPP</sequence>
<dbReference type="RefSeq" id="WP_277861048.1">
    <property type="nucleotide sequence ID" value="NZ_JARRAG010000002.1"/>
</dbReference>
<dbReference type="Proteomes" id="UP001216907">
    <property type="component" value="Unassembled WGS sequence"/>
</dbReference>
<name>A0ABT6FAV4_9BACT</name>
<reference evidence="2 3" key="1">
    <citation type="submission" date="2023-03" db="EMBL/GenBank/DDBJ databases">
        <title>Paludisphaera mucosa sp. nov. a novel planctomycete from northern fen.</title>
        <authorList>
            <person name="Ivanova A."/>
        </authorList>
    </citation>
    <scope>NUCLEOTIDE SEQUENCE [LARGE SCALE GENOMIC DNA]</scope>
    <source>
        <strain evidence="2 3">Pla2</strain>
    </source>
</reference>
<feature type="region of interest" description="Disordered" evidence="1">
    <location>
        <begin position="164"/>
        <end position="248"/>
    </location>
</feature>
<feature type="compositionally biased region" description="Low complexity" evidence="1">
    <location>
        <begin position="234"/>
        <end position="248"/>
    </location>
</feature>
<gene>
    <name evidence="2" type="ORF">PZE19_12975</name>
</gene>
<evidence type="ECO:0000256" key="1">
    <source>
        <dbReference type="SAM" id="MobiDB-lite"/>
    </source>
</evidence>
<organism evidence="2 3">
    <name type="scientific">Paludisphaera mucosa</name>
    <dbReference type="NCBI Taxonomy" id="3030827"/>
    <lineage>
        <taxon>Bacteria</taxon>
        <taxon>Pseudomonadati</taxon>
        <taxon>Planctomycetota</taxon>
        <taxon>Planctomycetia</taxon>
        <taxon>Isosphaerales</taxon>
        <taxon>Isosphaeraceae</taxon>
        <taxon>Paludisphaera</taxon>
    </lineage>
</organism>
<proteinExistence type="predicted"/>
<accession>A0ABT6FAV4</accession>
<feature type="compositionally biased region" description="Pro residues" evidence="1">
    <location>
        <begin position="193"/>
        <end position="211"/>
    </location>
</feature>
<comment type="caution">
    <text evidence="2">The sequence shown here is derived from an EMBL/GenBank/DDBJ whole genome shotgun (WGS) entry which is preliminary data.</text>
</comment>